<keyword evidence="10" id="KW-1185">Reference proteome</keyword>
<dbReference type="SUPFAM" id="SSF88946">
    <property type="entry name" value="Sigma2 domain of RNA polymerase sigma factors"/>
    <property type="match status" value="1"/>
</dbReference>
<dbReference type="InterPro" id="IPR050239">
    <property type="entry name" value="Sigma-70_RNA_pol_init_factors"/>
</dbReference>
<organism evidence="9 10">
    <name type="scientific">Coccomyxa subellipsoidea</name>
    <dbReference type="NCBI Taxonomy" id="248742"/>
    <lineage>
        <taxon>Eukaryota</taxon>
        <taxon>Viridiplantae</taxon>
        <taxon>Chlorophyta</taxon>
        <taxon>core chlorophytes</taxon>
        <taxon>Trebouxiophyceae</taxon>
        <taxon>Trebouxiophyceae incertae sedis</taxon>
        <taxon>Coccomyxaceae</taxon>
        <taxon>Coccomyxa</taxon>
    </lineage>
</organism>
<feature type="domain" description="RNA polymerase sigma-70 region 4" evidence="8">
    <location>
        <begin position="413"/>
        <end position="463"/>
    </location>
</feature>
<evidence type="ECO:0000259" key="8">
    <source>
        <dbReference type="Pfam" id="PF04545"/>
    </source>
</evidence>
<evidence type="ECO:0000256" key="3">
    <source>
        <dbReference type="ARBA" id="ARBA00023082"/>
    </source>
</evidence>
<name>A0ABR2Z5R6_9CHLO</name>
<evidence type="ECO:0000313" key="9">
    <source>
        <dbReference type="EMBL" id="KAK9918784.1"/>
    </source>
</evidence>
<dbReference type="Gene3D" id="1.20.120.1810">
    <property type="match status" value="1"/>
</dbReference>
<dbReference type="InterPro" id="IPR007630">
    <property type="entry name" value="RNA_pol_sigma70_r4"/>
</dbReference>
<feature type="compositionally biased region" description="Polar residues" evidence="6">
    <location>
        <begin position="17"/>
        <end position="33"/>
    </location>
</feature>
<reference evidence="9 10" key="1">
    <citation type="journal article" date="2024" name="Nat. Commun.">
        <title>Phylogenomics reveals the evolutionary origins of lichenization in chlorophyte algae.</title>
        <authorList>
            <person name="Puginier C."/>
            <person name="Libourel C."/>
            <person name="Otte J."/>
            <person name="Skaloud P."/>
            <person name="Haon M."/>
            <person name="Grisel S."/>
            <person name="Petersen M."/>
            <person name="Berrin J.G."/>
            <person name="Delaux P.M."/>
            <person name="Dal Grande F."/>
            <person name="Keller J."/>
        </authorList>
    </citation>
    <scope>NUCLEOTIDE SEQUENCE [LARGE SCALE GENOMIC DNA]</scope>
    <source>
        <strain evidence="9 10">SAG 216-7</strain>
    </source>
</reference>
<comment type="caution">
    <text evidence="9">The sequence shown here is derived from an EMBL/GenBank/DDBJ whole genome shotgun (WGS) entry which is preliminary data.</text>
</comment>
<keyword evidence="3" id="KW-0731">Sigma factor</keyword>
<dbReference type="PANTHER" id="PTHR30603">
    <property type="entry name" value="RNA POLYMERASE SIGMA FACTOR RPO"/>
    <property type="match status" value="1"/>
</dbReference>
<evidence type="ECO:0008006" key="11">
    <source>
        <dbReference type="Google" id="ProtNLM"/>
    </source>
</evidence>
<dbReference type="InterPro" id="IPR013325">
    <property type="entry name" value="RNA_pol_sigma_r2"/>
</dbReference>
<dbReference type="Gene3D" id="1.20.140.160">
    <property type="match status" value="1"/>
</dbReference>
<keyword evidence="5" id="KW-0804">Transcription</keyword>
<dbReference type="Proteomes" id="UP001491310">
    <property type="component" value="Unassembled WGS sequence"/>
</dbReference>
<feature type="region of interest" description="Disordered" evidence="6">
    <location>
        <begin position="1"/>
        <end position="58"/>
    </location>
</feature>
<evidence type="ECO:0000259" key="7">
    <source>
        <dbReference type="Pfam" id="PF04542"/>
    </source>
</evidence>
<dbReference type="SUPFAM" id="SSF88659">
    <property type="entry name" value="Sigma3 and sigma4 domains of RNA polymerase sigma factors"/>
    <property type="match status" value="1"/>
</dbReference>
<accession>A0ABR2Z5R6</accession>
<gene>
    <name evidence="9" type="ORF">WJX75_006888</name>
</gene>
<evidence type="ECO:0000256" key="6">
    <source>
        <dbReference type="SAM" id="MobiDB-lite"/>
    </source>
</evidence>
<proteinExistence type="inferred from homology"/>
<evidence type="ECO:0000256" key="4">
    <source>
        <dbReference type="ARBA" id="ARBA00023125"/>
    </source>
</evidence>
<dbReference type="Pfam" id="PF04542">
    <property type="entry name" value="Sigma70_r2"/>
    <property type="match status" value="1"/>
</dbReference>
<dbReference type="InterPro" id="IPR007627">
    <property type="entry name" value="RNA_pol_sigma70_r2"/>
</dbReference>
<evidence type="ECO:0000256" key="5">
    <source>
        <dbReference type="ARBA" id="ARBA00023163"/>
    </source>
</evidence>
<comment type="similarity">
    <text evidence="1">Belongs to the sigma-70 factor family.</text>
</comment>
<dbReference type="Pfam" id="PF04545">
    <property type="entry name" value="Sigma70_r4"/>
    <property type="match status" value="1"/>
</dbReference>
<dbReference type="InterPro" id="IPR013324">
    <property type="entry name" value="RNA_pol_sigma_r3/r4-like"/>
</dbReference>
<evidence type="ECO:0000256" key="1">
    <source>
        <dbReference type="ARBA" id="ARBA00007788"/>
    </source>
</evidence>
<evidence type="ECO:0000256" key="2">
    <source>
        <dbReference type="ARBA" id="ARBA00023015"/>
    </source>
</evidence>
<dbReference type="NCBIfam" id="TIGR02937">
    <property type="entry name" value="sigma70-ECF"/>
    <property type="match status" value="1"/>
</dbReference>
<protein>
    <recommendedName>
        <fullName evidence="11">Sigma-70 family RNA polymerase sigma factor</fullName>
    </recommendedName>
</protein>
<keyword evidence="2" id="KW-0805">Transcription regulation</keyword>
<dbReference type="InterPro" id="IPR014284">
    <property type="entry name" value="RNA_pol_sigma-70_dom"/>
</dbReference>
<dbReference type="CDD" id="cd06171">
    <property type="entry name" value="Sigma70_r4"/>
    <property type="match status" value="1"/>
</dbReference>
<evidence type="ECO:0000313" key="10">
    <source>
        <dbReference type="Proteomes" id="UP001491310"/>
    </source>
</evidence>
<dbReference type="PANTHER" id="PTHR30603:SF47">
    <property type="entry name" value="RNA POLYMERASE SIGMA FACTOR SIGD, CHLOROPLASTIC"/>
    <property type="match status" value="1"/>
</dbReference>
<dbReference type="EMBL" id="JALJOT010000001">
    <property type="protein sequence ID" value="KAK9918784.1"/>
    <property type="molecule type" value="Genomic_DNA"/>
</dbReference>
<sequence>MVSGEPSAAVSAVEPSIASTSDASRAENTSSELLKQPTRVPGRYREGKLHAHQTRRHVQAELDGRRHVRRLRRQQAEIAAAVAGAIVGVEPRAVVAAAQAKLLEERRATGAAASFRGAGSTLRQWDALREHFSAADSALLRQPRVMRSVNEALLCKESKRGARDELLSREEELDLIGAMRAGQRLHMFMSAWQEAAGRAPSLREVAAYGLLGSGESVRGVLEAAADAQDRLVSSNIRLVHKVAGQYRSRGVVAYEDLVQAGVEGLHDGLRLYKPARGSRLGTCLYFSIRNCVVKEFHRQNRVMAIPQPAQMQQGALERALTTFTDTHHRQPTMEELSAASGFSRRVLRRLLRLHATREVFSGAPCPPAQGRARTDSTPVTWGETLEGSEEEHAHSERAAGLVELQRLMDTVVGTLPDKERSVVRFFYGLDGRPRTQKEISQILSTSENYVSQLLNKARSRLREQHAQTLLAYL</sequence>
<feature type="domain" description="RNA polymerase sigma-70 region 2" evidence="7">
    <location>
        <begin position="231"/>
        <end position="301"/>
    </location>
</feature>
<keyword evidence="4" id="KW-0238">DNA-binding</keyword>